<accession>A0A1F7GX17</accession>
<keyword evidence="1" id="KW-1133">Transmembrane helix</keyword>
<feature type="transmembrane region" description="Helical" evidence="1">
    <location>
        <begin position="146"/>
        <end position="166"/>
    </location>
</feature>
<dbReference type="EMBL" id="MFZO01000047">
    <property type="protein sequence ID" value="OGK23423.1"/>
    <property type="molecule type" value="Genomic_DNA"/>
</dbReference>
<feature type="transmembrane region" description="Helical" evidence="1">
    <location>
        <begin position="108"/>
        <end position="126"/>
    </location>
</feature>
<feature type="domain" description="CAAX prenyl protease 2/Lysostaphin resistance protein A-like" evidence="2">
    <location>
        <begin position="112"/>
        <end position="212"/>
    </location>
</feature>
<dbReference type="InterPro" id="IPR003675">
    <property type="entry name" value="Rce1/LyrA-like_dom"/>
</dbReference>
<feature type="transmembrane region" description="Helical" evidence="1">
    <location>
        <begin position="175"/>
        <end position="194"/>
    </location>
</feature>
<dbReference type="Proteomes" id="UP000177913">
    <property type="component" value="Unassembled WGS sequence"/>
</dbReference>
<dbReference type="GO" id="GO:0080120">
    <property type="term" value="P:CAAX-box protein maturation"/>
    <property type="evidence" value="ECO:0007669"/>
    <property type="project" value="UniProtKB-ARBA"/>
</dbReference>
<feature type="transmembrane region" description="Helical" evidence="1">
    <location>
        <begin position="200"/>
        <end position="217"/>
    </location>
</feature>
<feature type="transmembrane region" description="Helical" evidence="1">
    <location>
        <begin position="12"/>
        <end position="27"/>
    </location>
</feature>
<dbReference type="AlphaFoldDB" id="A0A1F7GX17"/>
<feature type="transmembrane region" description="Helical" evidence="1">
    <location>
        <begin position="76"/>
        <end position="96"/>
    </location>
</feature>
<evidence type="ECO:0000313" key="4">
    <source>
        <dbReference type="Proteomes" id="UP000177913"/>
    </source>
</evidence>
<keyword evidence="1" id="KW-0472">Membrane</keyword>
<evidence type="ECO:0000256" key="1">
    <source>
        <dbReference type="SAM" id="Phobius"/>
    </source>
</evidence>
<comment type="caution">
    <text evidence="3">The sequence shown here is derived from an EMBL/GenBank/DDBJ whole genome shotgun (WGS) entry which is preliminary data.</text>
</comment>
<dbReference type="Pfam" id="PF02517">
    <property type="entry name" value="Rce1-like"/>
    <property type="match status" value="1"/>
</dbReference>
<feature type="transmembrane region" description="Helical" evidence="1">
    <location>
        <begin position="34"/>
        <end position="53"/>
    </location>
</feature>
<sequence>MRSKVTPTQRALNFWAVILIIWAIYRAKFKFPEWIDELIAKPLVFIFPVYYYIKKIEKKSFFSAIDLKLKISIPDLLISLIIGGIFSLSAIMANMLKFKRVIFFQRSLNVEGLLLMIILALATGIAEEILSRGFVLKRLYEESKNIYTSSFFASILFFFLHVPILFTNSRLTGDLLLMVLATDMILSLVNSFVFLERKNLLVPILIHAFYNLSIILFL</sequence>
<protein>
    <recommendedName>
        <fullName evidence="2">CAAX prenyl protease 2/Lysostaphin resistance protein A-like domain-containing protein</fullName>
    </recommendedName>
</protein>
<name>A0A1F7GX17_9BACT</name>
<proteinExistence type="predicted"/>
<evidence type="ECO:0000313" key="3">
    <source>
        <dbReference type="EMBL" id="OGK23423.1"/>
    </source>
</evidence>
<organism evidence="3 4">
    <name type="scientific">Candidatus Roizmanbacteria bacterium RIFCSPHIGHO2_02_FULL_38_11</name>
    <dbReference type="NCBI Taxonomy" id="1802039"/>
    <lineage>
        <taxon>Bacteria</taxon>
        <taxon>Candidatus Roizmaniibacteriota</taxon>
    </lineage>
</organism>
<evidence type="ECO:0000259" key="2">
    <source>
        <dbReference type="Pfam" id="PF02517"/>
    </source>
</evidence>
<gene>
    <name evidence="3" type="ORF">A3C25_02015</name>
</gene>
<dbReference type="GO" id="GO:0004175">
    <property type="term" value="F:endopeptidase activity"/>
    <property type="evidence" value="ECO:0007669"/>
    <property type="project" value="UniProtKB-ARBA"/>
</dbReference>
<reference evidence="3 4" key="1">
    <citation type="journal article" date="2016" name="Nat. Commun.">
        <title>Thousands of microbial genomes shed light on interconnected biogeochemical processes in an aquifer system.</title>
        <authorList>
            <person name="Anantharaman K."/>
            <person name="Brown C.T."/>
            <person name="Hug L.A."/>
            <person name="Sharon I."/>
            <person name="Castelle C.J."/>
            <person name="Probst A.J."/>
            <person name="Thomas B.C."/>
            <person name="Singh A."/>
            <person name="Wilkins M.J."/>
            <person name="Karaoz U."/>
            <person name="Brodie E.L."/>
            <person name="Williams K.H."/>
            <person name="Hubbard S.S."/>
            <person name="Banfield J.F."/>
        </authorList>
    </citation>
    <scope>NUCLEOTIDE SEQUENCE [LARGE SCALE GENOMIC DNA]</scope>
</reference>
<keyword evidence="1" id="KW-0812">Transmembrane</keyword>